<dbReference type="KEGG" id="vg:29125312"/>
<evidence type="ECO:0000313" key="3">
    <source>
        <dbReference type="EMBL" id="AMM44943.1"/>
    </source>
</evidence>
<evidence type="ECO:0000256" key="2">
    <source>
        <dbReference type="PIRNR" id="PIRNR002070"/>
    </source>
</evidence>
<dbReference type="EMBL" id="KT624200">
    <property type="protein sequence ID" value="AMM44943.1"/>
    <property type="molecule type" value="Genomic_DNA"/>
</dbReference>
<dbReference type="InterPro" id="IPR011344">
    <property type="entry name" value="ssDNA-bd"/>
</dbReference>
<dbReference type="SUPFAM" id="SSF50249">
    <property type="entry name" value="Nucleic acid-binding proteins"/>
    <property type="match status" value="1"/>
</dbReference>
<dbReference type="HAMAP" id="MF_00984">
    <property type="entry name" value="SSB"/>
    <property type="match status" value="1"/>
</dbReference>
<dbReference type="PANTHER" id="PTHR10302:SF27">
    <property type="entry name" value="SINGLE-STRANDED DNA-BINDING PROTEIN"/>
    <property type="match status" value="1"/>
</dbReference>
<reference evidence="3 4" key="1">
    <citation type="submission" date="2015-08" db="EMBL/GenBank/DDBJ databases">
        <authorList>
            <person name="Babu N.S."/>
            <person name="Beckwith C.J."/>
            <person name="Beseler K.G."/>
            <person name="Brison A."/>
            <person name="Carone J.V."/>
            <person name="Caskin T.P."/>
            <person name="Diamond M."/>
            <person name="Durham M.E."/>
            <person name="Foxe J.M."/>
            <person name="Go M."/>
            <person name="Henderson B.A."/>
            <person name="Jones I.B."/>
            <person name="McGettigan J.A."/>
            <person name="Micheletti S.J."/>
            <person name="Nasrallah M.E."/>
            <person name="Ortiz D."/>
            <person name="Piller C.R."/>
            <person name="Privatt S.R."/>
            <person name="Schneider S.L."/>
            <person name="Sharp S."/>
            <person name="Smith T.C."/>
            <person name="Stanton J.D."/>
            <person name="Ullery H.E."/>
            <person name="Wilson R.J."/>
            <person name="Serrano M.G."/>
            <person name="Buck G."/>
            <person name="Lee V."/>
            <person name="Wang Y."/>
            <person name="Carvalho R."/>
            <person name="Voegtly L."/>
            <person name="Shi R."/>
            <person name="Duckworth R."/>
            <person name="Johnson A."/>
            <person name="Loviza R."/>
            <person name="Walstead R."/>
            <person name="Shah Z."/>
            <person name="Kiflezghi M."/>
            <person name="Wade K."/>
            <person name="Ball S.L."/>
            <person name="Bradley K.W."/>
            <person name="Asai D.J."/>
            <person name="Bowman C.A."/>
            <person name="Russell D.A."/>
            <person name="Pope W.H."/>
            <person name="Jacobs-Sera D."/>
            <person name="Hendrix R.W."/>
            <person name="Hatfull G.F."/>
        </authorList>
    </citation>
    <scope>NUCLEOTIDE SEQUENCE [LARGE SCALE GENOMIC DNA]</scope>
</reference>
<dbReference type="OrthoDB" id="15239at10239"/>
<dbReference type="RefSeq" id="YP_009302532.1">
    <property type="nucleotide sequence ID" value="NC_031245.1"/>
</dbReference>
<keyword evidence="1 2" id="KW-0238">DNA-binding</keyword>
<accession>A0A127AWI1</accession>
<dbReference type="GeneID" id="29125312"/>
<dbReference type="CDD" id="cd04496">
    <property type="entry name" value="SSB_OBF"/>
    <property type="match status" value="1"/>
</dbReference>
<dbReference type="Gene3D" id="2.40.50.140">
    <property type="entry name" value="Nucleic acid-binding proteins"/>
    <property type="match status" value="1"/>
</dbReference>
<organism evidence="3 4">
    <name type="scientific">Bacillus phage SP-15</name>
    <dbReference type="NCBI Taxonomy" id="1792032"/>
    <lineage>
        <taxon>Viruses</taxon>
        <taxon>Duplodnaviria</taxon>
        <taxon>Heunggongvirae</taxon>
        <taxon>Uroviricota</taxon>
        <taxon>Caudoviricetes</taxon>
        <taxon>Thornevirus</taxon>
        <taxon>Thornevirus SP15</taxon>
    </lineage>
</organism>
<proteinExistence type="inferred from homology"/>
<dbReference type="InterPro" id="IPR012340">
    <property type="entry name" value="NA-bd_OB-fold"/>
</dbReference>
<sequence length="137" mass="15613">MFNVTIIIGRLTKNPSYKYFEKSKSHRCTFKVAVPKGWFSSEADFIPIVVWGKDAVKCRDNLSKGNWIALQGKLSSRNYKNAQNMTVYVVEVEAKEVFFIDRGKSKDDKGPDLSQLPFANLDTSQFKFALEESSDTE</sequence>
<dbReference type="InterPro" id="IPR000424">
    <property type="entry name" value="Primosome_PriB/ssb"/>
</dbReference>
<dbReference type="Pfam" id="PF00436">
    <property type="entry name" value="SSB"/>
    <property type="match status" value="1"/>
</dbReference>
<dbReference type="PIRSF" id="PIRSF002070">
    <property type="entry name" value="SSB"/>
    <property type="match status" value="1"/>
</dbReference>
<dbReference type="GO" id="GO:0006260">
    <property type="term" value="P:DNA replication"/>
    <property type="evidence" value="ECO:0007669"/>
    <property type="project" value="InterPro"/>
</dbReference>
<protein>
    <recommendedName>
        <fullName evidence="2">Single-stranded DNA-binding protein</fullName>
    </recommendedName>
</protein>
<keyword evidence="4" id="KW-1185">Reference proteome</keyword>
<dbReference type="GO" id="GO:0009295">
    <property type="term" value="C:nucleoid"/>
    <property type="evidence" value="ECO:0007669"/>
    <property type="project" value="TreeGrafter"/>
</dbReference>
<dbReference type="PANTHER" id="PTHR10302">
    <property type="entry name" value="SINGLE-STRANDED DNA-BINDING PROTEIN"/>
    <property type="match status" value="1"/>
</dbReference>
<evidence type="ECO:0000256" key="1">
    <source>
        <dbReference type="ARBA" id="ARBA00023125"/>
    </source>
</evidence>
<dbReference type="PROSITE" id="PS50935">
    <property type="entry name" value="SSB"/>
    <property type="match status" value="1"/>
</dbReference>
<dbReference type="Proteomes" id="UP000203261">
    <property type="component" value="Segment"/>
</dbReference>
<dbReference type="NCBIfam" id="TIGR00621">
    <property type="entry name" value="ssb"/>
    <property type="match status" value="1"/>
</dbReference>
<gene>
    <name evidence="3" type="ORF">SP15_145</name>
</gene>
<name>A0A127AWI1_9CAUD</name>
<dbReference type="GO" id="GO:0003697">
    <property type="term" value="F:single-stranded DNA binding"/>
    <property type="evidence" value="ECO:0007669"/>
    <property type="project" value="InterPro"/>
</dbReference>
<evidence type="ECO:0000313" key="4">
    <source>
        <dbReference type="Proteomes" id="UP000203261"/>
    </source>
</evidence>